<dbReference type="PANTHER" id="PTHR43877:SF2">
    <property type="entry name" value="AMINOALKYLPHOSPHONATE N-ACETYLTRANSFERASE-RELATED"/>
    <property type="match status" value="1"/>
</dbReference>
<dbReference type="PROSITE" id="PS51186">
    <property type="entry name" value="GNAT"/>
    <property type="match status" value="1"/>
</dbReference>
<dbReference type="CDD" id="cd04301">
    <property type="entry name" value="NAT_SF"/>
    <property type="match status" value="1"/>
</dbReference>
<dbReference type="SUPFAM" id="SSF55729">
    <property type="entry name" value="Acyl-CoA N-acyltransferases (Nat)"/>
    <property type="match status" value="1"/>
</dbReference>
<feature type="domain" description="N-acetyltransferase" evidence="3">
    <location>
        <begin position="3"/>
        <end position="149"/>
    </location>
</feature>
<dbReference type="Gene3D" id="3.40.630.30">
    <property type="match status" value="1"/>
</dbReference>
<protein>
    <submittedName>
        <fullName evidence="4">N-acetyltransferase</fullName>
    </submittedName>
</protein>
<proteinExistence type="predicted"/>
<evidence type="ECO:0000313" key="5">
    <source>
        <dbReference type="Proteomes" id="UP001156706"/>
    </source>
</evidence>
<dbReference type="RefSeq" id="WP_284195974.1">
    <property type="nucleotide sequence ID" value="NZ_BSOG01000002.1"/>
</dbReference>
<organism evidence="4 5">
    <name type="scientific">Chitinimonas prasina</name>
    <dbReference type="NCBI Taxonomy" id="1434937"/>
    <lineage>
        <taxon>Bacteria</taxon>
        <taxon>Pseudomonadati</taxon>
        <taxon>Pseudomonadota</taxon>
        <taxon>Betaproteobacteria</taxon>
        <taxon>Neisseriales</taxon>
        <taxon>Chitinibacteraceae</taxon>
        <taxon>Chitinimonas</taxon>
    </lineage>
</organism>
<dbReference type="InterPro" id="IPR000182">
    <property type="entry name" value="GNAT_dom"/>
</dbReference>
<evidence type="ECO:0000313" key="4">
    <source>
        <dbReference type="EMBL" id="GLR12841.1"/>
    </source>
</evidence>
<keyword evidence="5" id="KW-1185">Reference proteome</keyword>
<dbReference type="InterPro" id="IPR016181">
    <property type="entry name" value="Acyl_CoA_acyltransferase"/>
</dbReference>
<dbReference type="Pfam" id="PF00583">
    <property type="entry name" value="Acetyltransf_1"/>
    <property type="match status" value="1"/>
</dbReference>
<keyword evidence="2" id="KW-0012">Acyltransferase</keyword>
<dbReference type="EMBL" id="BSOG01000002">
    <property type="protein sequence ID" value="GLR12841.1"/>
    <property type="molecule type" value="Genomic_DNA"/>
</dbReference>
<sequence length="149" mass="16014">MLVPIDLADALLTAELLQLQRLAYRQEAELIGYPDLPPLKESLPELMDSGETMLGWRVDGELQGAVGFIEDGDGILICRLVVSPKVQRRGVAMQLVNAVLDWVGAQPLRVSTAAANTPALALYAKLGFKPVRTSQTPDGLALVSLLHTG</sequence>
<dbReference type="InterPro" id="IPR050832">
    <property type="entry name" value="Bact_Acetyltransf"/>
</dbReference>
<reference evidence="5" key="1">
    <citation type="journal article" date="2019" name="Int. J. Syst. Evol. Microbiol.">
        <title>The Global Catalogue of Microorganisms (GCM) 10K type strain sequencing project: providing services to taxonomists for standard genome sequencing and annotation.</title>
        <authorList>
            <consortium name="The Broad Institute Genomics Platform"/>
            <consortium name="The Broad Institute Genome Sequencing Center for Infectious Disease"/>
            <person name="Wu L."/>
            <person name="Ma J."/>
        </authorList>
    </citation>
    <scope>NUCLEOTIDE SEQUENCE [LARGE SCALE GENOMIC DNA]</scope>
    <source>
        <strain evidence="5">NBRC 110044</strain>
    </source>
</reference>
<keyword evidence="1" id="KW-0808">Transferase</keyword>
<evidence type="ECO:0000256" key="1">
    <source>
        <dbReference type="ARBA" id="ARBA00022679"/>
    </source>
</evidence>
<gene>
    <name evidence="4" type="ORF">GCM10007907_16310</name>
</gene>
<comment type="caution">
    <text evidence="4">The sequence shown here is derived from an EMBL/GenBank/DDBJ whole genome shotgun (WGS) entry which is preliminary data.</text>
</comment>
<dbReference type="Proteomes" id="UP001156706">
    <property type="component" value="Unassembled WGS sequence"/>
</dbReference>
<evidence type="ECO:0000259" key="3">
    <source>
        <dbReference type="PROSITE" id="PS51186"/>
    </source>
</evidence>
<evidence type="ECO:0000256" key="2">
    <source>
        <dbReference type="ARBA" id="ARBA00023315"/>
    </source>
</evidence>
<dbReference type="PANTHER" id="PTHR43877">
    <property type="entry name" value="AMINOALKYLPHOSPHONATE N-ACETYLTRANSFERASE-RELATED-RELATED"/>
    <property type="match status" value="1"/>
</dbReference>
<name>A0ABQ5YHT1_9NEIS</name>
<accession>A0ABQ5YHT1</accession>